<accession>A0A385YY38</accession>
<keyword evidence="1" id="KW-0812">Transmembrane</keyword>
<keyword evidence="1" id="KW-1133">Transmembrane helix</keyword>
<keyword evidence="1" id="KW-0472">Membrane</keyword>
<dbReference type="AlphaFoldDB" id="A0A385YY38"/>
<feature type="transmembrane region" description="Helical" evidence="1">
    <location>
        <begin position="73"/>
        <end position="88"/>
    </location>
</feature>
<feature type="transmembrane region" description="Helical" evidence="1">
    <location>
        <begin position="108"/>
        <end position="127"/>
    </location>
</feature>
<proteinExistence type="predicted"/>
<dbReference type="Proteomes" id="UP000265725">
    <property type="component" value="Chromosome"/>
</dbReference>
<sequence>MMKLYLLTFVIFFAVDFVWLGFVAPSVYDHYIGFLLAEDVNFWAAGIFYILYIFGLVYFVIQPAINKGSVKRALVTGAFFGFITYATYDLTNLATIEGWPVAVTIIDLIWGSLLNGVTSAIVTWIYLRKK</sequence>
<dbReference type="Pfam" id="PF09945">
    <property type="entry name" value="DUF2177"/>
    <property type="match status" value="1"/>
</dbReference>
<dbReference type="EMBL" id="CP032418">
    <property type="protein sequence ID" value="AYC30847.1"/>
    <property type="molecule type" value="Genomic_DNA"/>
</dbReference>
<gene>
    <name evidence="2" type="ORF">D3873_11760</name>
</gene>
<dbReference type="OrthoDB" id="166547at2"/>
<dbReference type="KEGG" id="paek:D3873_11760"/>
<reference evidence="3" key="1">
    <citation type="submission" date="2018-09" db="EMBL/GenBank/DDBJ databases">
        <authorList>
            <person name="Zhu H."/>
        </authorList>
    </citation>
    <scope>NUCLEOTIDE SEQUENCE [LARGE SCALE GENOMIC DNA]</scope>
    <source>
        <strain evidence="3">K2R23-3</strain>
    </source>
</reference>
<organism evidence="2 3">
    <name type="scientific">Paenisporosarcina cavernae</name>
    <dbReference type="NCBI Taxonomy" id="2320858"/>
    <lineage>
        <taxon>Bacteria</taxon>
        <taxon>Bacillati</taxon>
        <taxon>Bacillota</taxon>
        <taxon>Bacilli</taxon>
        <taxon>Bacillales</taxon>
        <taxon>Caryophanaceae</taxon>
        <taxon>Paenisporosarcina</taxon>
    </lineage>
</organism>
<evidence type="ECO:0000256" key="1">
    <source>
        <dbReference type="SAM" id="Phobius"/>
    </source>
</evidence>
<feature type="transmembrane region" description="Helical" evidence="1">
    <location>
        <begin position="42"/>
        <end position="61"/>
    </location>
</feature>
<name>A0A385YY38_9BACL</name>
<protein>
    <submittedName>
        <fullName evidence="2">DUF2177 family protein</fullName>
    </submittedName>
</protein>
<keyword evidence="3" id="KW-1185">Reference proteome</keyword>
<evidence type="ECO:0000313" key="3">
    <source>
        <dbReference type="Proteomes" id="UP000265725"/>
    </source>
</evidence>
<dbReference type="InterPro" id="IPR018687">
    <property type="entry name" value="DUF2177_membr"/>
</dbReference>
<evidence type="ECO:0000313" key="2">
    <source>
        <dbReference type="EMBL" id="AYC30847.1"/>
    </source>
</evidence>